<comment type="caution">
    <text evidence="1">The sequence shown here is derived from an EMBL/GenBank/DDBJ whole genome shotgun (WGS) entry which is preliminary data.</text>
</comment>
<dbReference type="GO" id="GO:0006303">
    <property type="term" value="P:double-strand break repair via nonhomologous end joining"/>
    <property type="evidence" value="ECO:0007669"/>
    <property type="project" value="TreeGrafter"/>
</dbReference>
<dbReference type="GO" id="GO:0015074">
    <property type="term" value="P:DNA integration"/>
    <property type="evidence" value="ECO:0007669"/>
    <property type="project" value="TreeGrafter"/>
</dbReference>
<dbReference type="EMBL" id="CAJOBF010000138">
    <property type="protein sequence ID" value="CAF3756506.1"/>
    <property type="molecule type" value="Genomic_DNA"/>
</dbReference>
<dbReference type="GO" id="GO:0035861">
    <property type="term" value="C:site of double-strand break"/>
    <property type="evidence" value="ECO:0007669"/>
    <property type="project" value="TreeGrafter"/>
</dbReference>
<reference evidence="1" key="1">
    <citation type="submission" date="2021-02" db="EMBL/GenBank/DDBJ databases">
        <authorList>
            <person name="Nowell W R."/>
        </authorList>
    </citation>
    <scope>NUCLEOTIDE SEQUENCE</scope>
</reference>
<dbReference type="GO" id="GO:0031297">
    <property type="term" value="P:replication fork processing"/>
    <property type="evidence" value="ECO:0007669"/>
    <property type="project" value="TreeGrafter"/>
</dbReference>
<sequence>MQSIRKAGTVYAAGNLVEPFLIASMKNLASIGNGYFKLDQCYSEVNNFPCDGDELNSKPHINLAPDELKNPPLLLARRHESWVCANDHCQDGFLSSDVSLEDRPRSGRPVESDIERIKVLIEDNPRLNTRELSAMRRVQPIHHRSPFWDFEGIIYWELLRPNTTIDSKLYCQQLQNLKLVIQANRSERRKVRLLHDNVKPHTSKFTRQKLEELWWEVLPHPPYSPDLAPSDYHLFRLLRNHLVKKQFDDEARLKSDLENFFSSLTKKFFEDGNLDLLNDGISLCSKATWNSKPLTVIPFDSSAQQQIQDPIDIAFDSEGSIIITDLGTQSLRKFYEDGRVTILYTTKDLIPISVFVNQFDDDAIYFSDHADNTVKKLSKDGKTMKIVADHQFLESPMGIYVDRKGNVYVGDLGKNRIVKYLANNQGIQVIGQGEIGNPSSVYVDEDGDGALYVSDTHGNRILKYLSSSIMGGVTVAGGQGSGSGLNQLSGPYQVLVDSTTGSLFIGDTYNKRIVKWTKDAKQGEVLSGTTSIQWTAGMKFDRDWNLFVVEQSKKRVLAFEYDASSCKN</sequence>
<dbReference type="PANTHER" id="PTHR46060:SF1">
    <property type="entry name" value="MARINER MOS1 TRANSPOSASE-LIKE PROTEIN"/>
    <property type="match status" value="1"/>
</dbReference>
<dbReference type="Gene3D" id="2.120.10.30">
    <property type="entry name" value="TolB, C-terminal domain"/>
    <property type="match status" value="1"/>
</dbReference>
<accession>A0A818YMQ0</accession>
<proteinExistence type="predicted"/>
<dbReference type="GO" id="GO:0003697">
    <property type="term" value="F:single-stranded DNA binding"/>
    <property type="evidence" value="ECO:0007669"/>
    <property type="project" value="TreeGrafter"/>
</dbReference>
<dbReference type="GO" id="GO:0000793">
    <property type="term" value="C:condensed chromosome"/>
    <property type="evidence" value="ECO:0007669"/>
    <property type="project" value="TreeGrafter"/>
</dbReference>
<dbReference type="PANTHER" id="PTHR46060">
    <property type="entry name" value="MARINER MOS1 TRANSPOSASE-LIKE PROTEIN"/>
    <property type="match status" value="1"/>
</dbReference>
<protein>
    <submittedName>
        <fullName evidence="1">Uncharacterized protein</fullName>
    </submittedName>
</protein>
<gene>
    <name evidence="1" type="ORF">UXM345_LOCUS2309</name>
</gene>
<dbReference type="GO" id="GO:0044774">
    <property type="term" value="P:mitotic DNA integrity checkpoint signaling"/>
    <property type="evidence" value="ECO:0007669"/>
    <property type="project" value="TreeGrafter"/>
</dbReference>
<organism evidence="1 2">
    <name type="scientific">Rotaria magnacalcarata</name>
    <dbReference type="NCBI Taxonomy" id="392030"/>
    <lineage>
        <taxon>Eukaryota</taxon>
        <taxon>Metazoa</taxon>
        <taxon>Spiralia</taxon>
        <taxon>Gnathifera</taxon>
        <taxon>Rotifera</taxon>
        <taxon>Eurotatoria</taxon>
        <taxon>Bdelloidea</taxon>
        <taxon>Philodinida</taxon>
        <taxon>Philodinidae</taxon>
        <taxon>Rotaria</taxon>
    </lineage>
</organism>
<dbReference type="AlphaFoldDB" id="A0A818YMQ0"/>
<name>A0A818YMQ0_9BILA</name>
<dbReference type="Gene3D" id="3.30.420.10">
    <property type="entry name" value="Ribonuclease H-like superfamily/Ribonuclease H"/>
    <property type="match status" value="1"/>
</dbReference>
<dbReference type="GO" id="GO:0046975">
    <property type="term" value="F:histone H3K36 methyltransferase activity"/>
    <property type="evidence" value="ECO:0007669"/>
    <property type="project" value="TreeGrafter"/>
</dbReference>
<dbReference type="GO" id="GO:0005634">
    <property type="term" value="C:nucleus"/>
    <property type="evidence" value="ECO:0007669"/>
    <property type="project" value="TreeGrafter"/>
</dbReference>
<dbReference type="InterPro" id="IPR001888">
    <property type="entry name" value="Transposase_1"/>
</dbReference>
<dbReference type="InterPro" id="IPR052709">
    <property type="entry name" value="Transposase-MT_Hybrid"/>
</dbReference>
<evidence type="ECO:0000313" key="2">
    <source>
        <dbReference type="Proteomes" id="UP000663842"/>
    </source>
</evidence>
<dbReference type="SUPFAM" id="SSF101898">
    <property type="entry name" value="NHL repeat"/>
    <property type="match status" value="1"/>
</dbReference>
<dbReference type="GO" id="GO:0000014">
    <property type="term" value="F:single-stranded DNA endodeoxyribonuclease activity"/>
    <property type="evidence" value="ECO:0007669"/>
    <property type="project" value="TreeGrafter"/>
</dbReference>
<dbReference type="CDD" id="cd05819">
    <property type="entry name" value="NHL"/>
    <property type="match status" value="1"/>
</dbReference>
<dbReference type="GO" id="GO:0000729">
    <property type="term" value="P:DNA double-strand break processing"/>
    <property type="evidence" value="ECO:0007669"/>
    <property type="project" value="TreeGrafter"/>
</dbReference>
<dbReference type="Proteomes" id="UP000663842">
    <property type="component" value="Unassembled WGS sequence"/>
</dbReference>
<dbReference type="GO" id="GO:0003690">
    <property type="term" value="F:double-stranded DNA binding"/>
    <property type="evidence" value="ECO:0007669"/>
    <property type="project" value="TreeGrafter"/>
</dbReference>
<dbReference type="Pfam" id="PF01359">
    <property type="entry name" value="Transposase_1"/>
    <property type="match status" value="1"/>
</dbReference>
<dbReference type="InterPro" id="IPR011042">
    <property type="entry name" value="6-blade_b-propeller_TolB-like"/>
</dbReference>
<dbReference type="GO" id="GO:0042800">
    <property type="term" value="F:histone H3K4 methyltransferase activity"/>
    <property type="evidence" value="ECO:0007669"/>
    <property type="project" value="TreeGrafter"/>
</dbReference>
<dbReference type="InterPro" id="IPR036397">
    <property type="entry name" value="RNaseH_sf"/>
</dbReference>
<dbReference type="GO" id="GO:0044547">
    <property type="term" value="F:DNA topoisomerase binding"/>
    <property type="evidence" value="ECO:0007669"/>
    <property type="project" value="TreeGrafter"/>
</dbReference>
<evidence type="ECO:0000313" key="1">
    <source>
        <dbReference type="EMBL" id="CAF3756506.1"/>
    </source>
</evidence>